<dbReference type="Pfam" id="PF01991">
    <property type="entry name" value="vATP-synt_E"/>
    <property type="match status" value="2"/>
</dbReference>
<evidence type="ECO:0000313" key="5">
    <source>
        <dbReference type="Proteomes" id="UP000030781"/>
    </source>
</evidence>
<dbReference type="Gene3D" id="6.10.250.1620">
    <property type="match status" value="1"/>
</dbReference>
<dbReference type="Proteomes" id="UP000030781">
    <property type="component" value="Unassembled WGS sequence"/>
</dbReference>
<sequence length="393" mass="45476">NSIIEKEKAKIDLEFNKKLKEAETKKKISHSQELSAARLQLLKAEDIHIQSLMTEVRDKLIKSTQESNYPEILMKLIQEGINKLQDNNITIRCVERDIKLVEKAVKQINKEQPKMKIDIDTMFYLEESVIGGVIVASLGDRIICNNTLEHRMNQALAIALPLIRKTYWKILNKNYMTDSQVSRQLQQMVKFIEFEAKTKEQEIRTNAEQECEREKATYIEKERNKLEADYQRRVKEAEVKKKITFSQELSESRLQLLEAEDKHIQSLMESVRNKLTESVKSDTYQDLLVKLIQEGIRKVEDKEVTVRCLKSELDKVKKAIDVVKKMDSSLKIQVDDKNFLELTVIGGVSIASYGDKIVCNNTLEHRMNAALVVALPLIRKTVFPSLKNQTQKN</sequence>
<gene>
    <name evidence="4" type="ORF">EHI8A_118640</name>
</gene>
<dbReference type="EMBL" id="KB610836">
    <property type="protein sequence ID" value="EMH74842.1"/>
    <property type="molecule type" value="Genomic_DNA"/>
</dbReference>
<dbReference type="GO" id="GO:0046961">
    <property type="term" value="F:proton-transporting ATPase activity, rotational mechanism"/>
    <property type="evidence" value="ECO:0007669"/>
    <property type="project" value="InterPro"/>
</dbReference>
<keyword evidence="2" id="KW-0813">Transport</keyword>
<feature type="non-terminal residue" evidence="4">
    <location>
        <position position="1"/>
    </location>
</feature>
<proteinExistence type="inferred from homology"/>
<evidence type="ECO:0000256" key="1">
    <source>
        <dbReference type="ARBA" id="ARBA00005901"/>
    </source>
</evidence>
<evidence type="ECO:0000256" key="2">
    <source>
        <dbReference type="ARBA" id="ARBA00022448"/>
    </source>
</evidence>
<keyword evidence="3" id="KW-0406">Ion transport</keyword>
<dbReference type="SUPFAM" id="SSF160527">
    <property type="entry name" value="V-type ATPase subunit E-like"/>
    <property type="match status" value="2"/>
</dbReference>
<evidence type="ECO:0000313" key="4">
    <source>
        <dbReference type="EMBL" id="EMH74842.1"/>
    </source>
</evidence>
<dbReference type="InterPro" id="IPR038495">
    <property type="entry name" value="ATPase_E_C"/>
</dbReference>
<dbReference type="AlphaFoldDB" id="M3UU68"/>
<protein>
    <submittedName>
        <fullName evidence="4">ATP synthase (E/31 kDa) subunit, putative</fullName>
    </submittedName>
</protein>
<dbReference type="InterPro" id="IPR002842">
    <property type="entry name" value="ATPase_V1_Esu"/>
</dbReference>
<dbReference type="GO" id="GO:0033178">
    <property type="term" value="C:proton-transporting two-sector ATPase complex, catalytic domain"/>
    <property type="evidence" value="ECO:0007669"/>
    <property type="project" value="InterPro"/>
</dbReference>
<name>M3UU68_ENTH1</name>
<dbReference type="PANTHER" id="PTHR45715">
    <property type="entry name" value="ATPASE H+-TRANSPORTING V1 SUBUNIT E1A-RELATED"/>
    <property type="match status" value="1"/>
</dbReference>
<evidence type="ECO:0000256" key="3">
    <source>
        <dbReference type="ARBA" id="ARBA00023065"/>
    </source>
</evidence>
<accession>M3UU68</accession>
<dbReference type="OrthoDB" id="10263003at2759"/>
<organism evidence="4 5">
    <name type="scientific">Entamoeba histolytica HM-1:IMSS-B</name>
    <dbReference type="NCBI Taxonomy" id="885319"/>
    <lineage>
        <taxon>Eukaryota</taxon>
        <taxon>Amoebozoa</taxon>
        <taxon>Evosea</taxon>
        <taxon>Archamoebae</taxon>
        <taxon>Mastigamoebida</taxon>
        <taxon>Entamoebidae</taxon>
        <taxon>Entamoeba</taxon>
    </lineage>
</organism>
<comment type="similarity">
    <text evidence="1">Belongs to the V-ATPase E subunit family.</text>
</comment>
<reference evidence="4 5" key="1">
    <citation type="submission" date="2013-01" db="EMBL/GenBank/DDBJ databases">
        <authorList>
            <person name="Hannick L."/>
            <person name="Zafar N."/>
            <person name="Lorenzi H."/>
            <person name="Ali I.A."/>
            <person name="Petri W.P."/>
            <person name="Caler E."/>
        </authorList>
    </citation>
    <scope>NUCLEOTIDE SEQUENCE [LARGE SCALE GENOMIC DNA]</scope>
    <source>
        <strain evidence="5">HM3:IMSS-B</strain>
    </source>
</reference>
<dbReference type="VEuPathDB" id="AmoebaDB:EHI8A_118640"/>
<dbReference type="Gene3D" id="3.30.2320.30">
    <property type="entry name" value="ATP synthase, E subunit, C-terminal"/>
    <property type="match status" value="2"/>
</dbReference>